<protein>
    <recommendedName>
        <fullName evidence="3">F-box protein</fullName>
    </recommendedName>
</protein>
<dbReference type="Proteomes" id="UP000554482">
    <property type="component" value="Unassembled WGS sequence"/>
</dbReference>
<name>A0A7J6VI06_THATH</name>
<evidence type="ECO:0008006" key="3">
    <source>
        <dbReference type="Google" id="ProtNLM"/>
    </source>
</evidence>
<proteinExistence type="predicted"/>
<organism evidence="1 2">
    <name type="scientific">Thalictrum thalictroides</name>
    <name type="common">Rue-anemone</name>
    <name type="synonym">Anemone thalictroides</name>
    <dbReference type="NCBI Taxonomy" id="46969"/>
    <lineage>
        <taxon>Eukaryota</taxon>
        <taxon>Viridiplantae</taxon>
        <taxon>Streptophyta</taxon>
        <taxon>Embryophyta</taxon>
        <taxon>Tracheophyta</taxon>
        <taxon>Spermatophyta</taxon>
        <taxon>Magnoliopsida</taxon>
        <taxon>Ranunculales</taxon>
        <taxon>Ranunculaceae</taxon>
        <taxon>Thalictroideae</taxon>
        <taxon>Thalictrum</taxon>
    </lineage>
</organism>
<evidence type="ECO:0000313" key="1">
    <source>
        <dbReference type="EMBL" id="KAF5184218.1"/>
    </source>
</evidence>
<sequence length="237" mass="27706">MPLTPLFHEYYCSYWALVRDTLTNKYKLFGLPSRFSFVVLTLGDKTPDQWSFHFLENTKHIPTFDMFSQFFVSHENDLLWLTTDYQGGDDTSITNQRCYCINSINVHTLMFNKIKIPLHVWKFCQREIHFLCKYSTLHLLSEVKGSLCLTAVSEFELNMFVLQDRLNSVWTKSHTISLPAFCNSFFLDDICLVPMTGVDPSNLVDLVKVVIHNENQLLLYDFNRQECTEIGFLKKGQ</sequence>
<keyword evidence="2" id="KW-1185">Reference proteome</keyword>
<dbReference type="AlphaFoldDB" id="A0A7J6VI06"/>
<dbReference type="OrthoDB" id="10408863at2759"/>
<comment type="caution">
    <text evidence="1">The sequence shown here is derived from an EMBL/GenBank/DDBJ whole genome shotgun (WGS) entry which is preliminary data.</text>
</comment>
<gene>
    <name evidence="1" type="ORF">FRX31_026195</name>
</gene>
<accession>A0A7J6VI06</accession>
<evidence type="ECO:0000313" key="2">
    <source>
        <dbReference type="Proteomes" id="UP000554482"/>
    </source>
</evidence>
<reference evidence="1 2" key="1">
    <citation type="submission" date="2020-06" db="EMBL/GenBank/DDBJ databases">
        <title>Transcriptomic and genomic resources for Thalictrum thalictroides and T. hernandezii: Facilitating candidate gene discovery in an emerging model plant lineage.</title>
        <authorList>
            <person name="Arias T."/>
            <person name="Riano-Pachon D.M."/>
            <person name="Di Stilio V.S."/>
        </authorList>
    </citation>
    <scope>NUCLEOTIDE SEQUENCE [LARGE SCALE GENOMIC DNA]</scope>
    <source>
        <strain evidence="2">cv. WT478/WT964</strain>
        <tissue evidence="1">Leaves</tissue>
    </source>
</reference>
<feature type="non-terminal residue" evidence="1">
    <location>
        <position position="237"/>
    </location>
</feature>
<dbReference type="EMBL" id="JABWDY010032405">
    <property type="protein sequence ID" value="KAF5184218.1"/>
    <property type="molecule type" value="Genomic_DNA"/>
</dbReference>